<comment type="caution">
    <text evidence="2">The sequence shown here is derived from an EMBL/GenBank/DDBJ whole genome shotgun (WGS) entry which is preliminary data.</text>
</comment>
<keyword evidence="3" id="KW-1185">Reference proteome</keyword>
<reference evidence="2" key="1">
    <citation type="submission" date="2019-10" db="EMBL/GenBank/DDBJ databases">
        <authorList>
            <consortium name="DOE Joint Genome Institute"/>
            <person name="Kuo A."/>
            <person name="Miyauchi S."/>
            <person name="Kiss E."/>
            <person name="Drula E."/>
            <person name="Kohler A."/>
            <person name="Sanchez-Garcia M."/>
            <person name="Andreopoulos B."/>
            <person name="Barry K.W."/>
            <person name="Bonito G."/>
            <person name="Buee M."/>
            <person name="Carver A."/>
            <person name="Chen C."/>
            <person name="Cichocki N."/>
            <person name="Clum A."/>
            <person name="Culley D."/>
            <person name="Crous P.W."/>
            <person name="Fauchery L."/>
            <person name="Girlanda M."/>
            <person name="Hayes R."/>
            <person name="Keri Z."/>
            <person name="LaButti K."/>
            <person name="Lipzen A."/>
            <person name="Lombard V."/>
            <person name="Magnuson J."/>
            <person name="Maillard F."/>
            <person name="Morin E."/>
            <person name="Murat C."/>
            <person name="Nolan M."/>
            <person name="Ohm R."/>
            <person name="Pangilinan J."/>
            <person name="Pereira M."/>
            <person name="Perotto S."/>
            <person name="Peter M."/>
            <person name="Riley R."/>
            <person name="Sitrit Y."/>
            <person name="Stielow B."/>
            <person name="Szollosi G."/>
            <person name="Zifcakova L."/>
            <person name="Stursova M."/>
            <person name="Spatafora J.W."/>
            <person name="Tedersoo L."/>
            <person name="Vaario L.-M."/>
            <person name="Yamada A."/>
            <person name="Yan M."/>
            <person name="Wang P."/>
            <person name="Xu J."/>
            <person name="Bruns T."/>
            <person name="Baldrian P."/>
            <person name="Vilgalys R."/>
            <person name="Henrissat B."/>
            <person name="Grigoriev I.V."/>
            <person name="Hibbett D."/>
            <person name="Nagy L.G."/>
            <person name="Martin F.M."/>
        </authorList>
    </citation>
    <scope>NUCLEOTIDE SEQUENCE</scope>
    <source>
        <strain evidence="2">Prilba</strain>
    </source>
</reference>
<dbReference type="AlphaFoldDB" id="A0A9P5MPA6"/>
<evidence type="ECO:0000313" key="3">
    <source>
        <dbReference type="Proteomes" id="UP000759537"/>
    </source>
</evidence>
<dbReference type="OrthoDB" id="3181351at2759"/>
<accession>A0A9P5MPA6</accession>
<dbReference type="EMBL" id="WHVB01000077">
    <property type="protein sequence ID" value="KAF8463196.1"/>
    <property type="molecule type" value="Genomic_DNA"/>
</dbReference>
<proteinExistence type="predicted"/>
<sequence>MADSSLLTVSLTLDSTTLFYWNLSQDLYRKRKHSESNPISEWAAAIPSNAKPEQEPDSVSKRRTLSQIQVPAVPSPIRQSEPSKTTSKKARRDEDLPNYIEPKWFRYTFVSTYIAFVSQTLDPWHVPVQKAVDAMQKIWDATSPFEFKIARSTPVYRKTVQHCADSWRRTIGSTGISTLLAFFDSHEHLRDSDEARQEFAKDYIEQFRFVYENSDHEEVTVCQVRMISYPALYSCLIIKMTMTSQKWNGVFRSPLVVMTFAAHLKAIEGAQEIPALHDSDEVTHAAIGGLCLAAASVERALILVVSGALTIAMARSARGKAITLPRTLNRSTGKTSTRVTGFNGTTWGKATRGYAIAARKLPKAKLEAIIKKARVYVKSTRACGSTDSEETLDERACLPDGSDSDEECKLSFSFLSST</sequence>
<gene>
    <name evidence="2" type="ORF">DFH94DRAFT_454632</name>
</gene>
<organism evidence="2 3">
    <name type="scientific">Russula ochroleuca</name>
    <dbReference type="NCBI Taxonomy" id="152965"/>
    <lineage>
        <taxon>Eukaryota</taxon>
        <taxon>Fungi</taxon>
        <taxon>Dikarya</taxon>
        <taxon>Basidiomycota</taxon>
        <taxon>Agaricomycotina</taxon>
        <taxon>Agaricomycetes</taxon>
        <taxon>Russulales</taxon>
        <taxon>Russulaceae</taxon>
        <taxon>Russula</taxon>
    </lineage>
</organism>
<reference evidence="2" key="2">
    <citation type="journal article" date="2020" name="Nat. Commun.">
        <title>Large-scale genome sequencing of mycorrhizal fungi provides insights into the early evolution of symbiotic traits.</title>
        <authorList>
            <person name="Miyauchi S."/>
            <person name="Kiss E."/>
            <person name="Kuo A."/>
            <person name="Drula E."/>
            <person name="Kohler A."/>
            <person name="Sanchez-Garcia M."/>
            <person name="Morin E."/>
            <person name="Andreopoulos B."/>
            <person name="Barry K.W."/>
            <person name="Bonito G."/>
            <person name="Buee M."/>
            <person name="Carver A."/>
            <person name="Chen C."/>
            <person name="Cichocki N."/>
            <person name="Clum A."/>
            <person name="Culley D."/>
            <person name="Crous P.W."/>
            <person name="Fauchery L."/>
            <person name="Girlanda M."/>
            <person name="Hayes R.D."/>
            <person name="Keri Z."/>
            <person name="LaButti K."/>
            <person name="Lipzen A."/>
            <person name="Lombard V."/>
            <person name="Magnuson J."/>
            <person name="Maillard F."/>
            <person name="Murat C."/>
            <person name="Nolan M."/>
            <person name="Ohm R.A."/>
            <person name="Pangilinan J."/>
            <person name="Pereira M.F."/>
            <person name="Perotto S."/>
            <person name="Peter M."/>
            <person name="Pfister S."/>
            <person name="Riley R."/>
            <person name="Sitrit Y."/>
            <person name="Stielow J.B."/>
            <person name="Szollosi G."/>
            <person name="Zifcakova L."/>
            <person name="Stursova M."/>
            <person name="Spatafora J.W."/>
            <person name="Tedersoo L."/>
            <person name="Vaario L.M."/>
            <person name="Yamada A."/>
            <person name="Yan M."/>
            <person name="Wang P."/>
            <person name="Xu J."/>
            <person name="Bruns T."/>
            <person name="Baldrian P."/>
            <person name="Vilgalys R."/>
            <person name="Dunand C."/>
            <person name="Henrissat B."/>
            <person name="Grigoriev I.V."/>
            <person name="Hibbett D."/>
            <person name="Nagy L.G."/>
            <person name="Martin F.M."/>
        </authorList>
    </citation>
    <scope>NUCLEOTIDE SEQUENCE</scope>
    <source>
        <strain evidence="2">Prilba</strain>
    </source>
</reference>
<dbReference type="Proteomes" id="UP000759537">
    <property type="component" value="Unassembled WGS sequence"/>
</dbReference>
<protein>
    <submittedName>
        <fullName evidence="2">Uncharacterized protein</fullName>
    </submittedName>
</protein>
<name>A0A9P5MPA6_9AGAM</name>
<feature type="region of interest" description="Disordered" evidence="1">
    <location>
        <begin position="41"/>
        <end position="93"/>
    </location>
</feature>
<evidence type="ECO:0000313" key="2">
    <source>
        <dbReference type="EMBL" id="KAF8463196.1"/>
    </source>
</evidence>
<evidence type="ECO:0000256" key="1">
    <source>
        <dbReference type="SAM" id="MobiDB-lite"/>
    </source>
</evidence>